<name>A0A9P9X1F2_9PEZI</name>
<accession>A0A9P9X1F2</accession>
<sequence>MIESRRPRPGEAIETEEEARRRAVWTRERKPGGLATLVELTGWEYVARVKLPGSGGLDGVVGNMATL</sequence>
<evidence type="ECO:0000313" key="2">
    <source>
        <dbReference type="Proteomes" id="UP001056436"/>
    </source>
</evidence>
<evidence type="ECO:0000313" key="1">
    <source>
        <dbReference type="EMBL" id="KAI3530358.1"/>
    </source>
</evidence>
<proteinExistence type="predicted"/>
<comment type="caution">
    <text evidence="1">The sequence shown here is derived from an EMBL/GenBank/DDBJ whole genome shotgun (WGS) entry which is preliminary data.</text>
</comment>
<reference evidence="1" key="1">
    <citation type="submission" date="2019-01" db="EMBL/GenBank/DDBJ databases">
        <title>Colletotrichum abscissum LGMF1257.</title>
        <authorList>
            <person name="Baroncelli R."/>
        </authorList>
    </citation>
    <scope>NUCLEOTIDE SEQUENCE</scope>
    <source>
        <strain evidence="1">Ca142</strain>
    </source>
</reference>
<dbReference type="Proteomes" id="UP001056436">
    <property type="component" value="Unassembled WGS sequence"/>
</dbReference>
<keyword evidence="2" id="KW-1185">Reference proteome</keyword>
<protein>
    <submittedName>
        <fullName evidence="1">Uncharacterized protein</fullName>
    </submittedName>
</protein>
<organism evidence="1 2">
    <name type="scientific">Colletotrichum abscissum</name>
    <dbReference type="NCBI Taxonomy" id="1671311"/>
    <lineage>
        <taxon>Eukaryota</taxon>
        <taxon>Fungi</taxon>
        <taxon>Dikarya</taxon>
        <taxon>Ascomycota</taxon>
        <taxon>Pezizomycotina</taxon>
        <taxon>Sordariomycetes</taxon>
        <taxon>Hypocreomycetidae</taxon>
        <taxon>Glomerellales</taxon>
        <taxon>Glomerellaceae</taxon>
        <taxon>Colletotrichum</taxon>
        <taxon>Colletotrichum acutatum species complex</taxon>
    </lineage>
</organism>
<dbReference type="EMBL" id="SDAQ01000206">
    <property type="protein sequence ID" value="KAI3530358.1"/>
    <property type="molecule type" value="Genomic_DNA"/>
</dbReference>
<dbReference type="AlphaFoldDB" id="A0A9P9X1F2"/>
<gene>
    <name evidence="1" type="ORF">CABS02_14543</name>
</gene>